<dbReference type="PANTHER" id="PTHR22912">
    <property type="entry name" value="DISULFIDE OXIDOREDUCTASE"/>
    <property type="match status" value="1"/>
</dbReference>
<dbReference type="InterPro" id="IPR004099">
    <property type="entry name" value="Pyr_nucl-diS_OxRdtase_dimer"/>
</dbReference>
<evidence type="ECO:0000256" key="5">
    <source>
        <dbReference type="ARBA" id="ARBA00023002"/>
    </source>
</evidence>
<dbReference type="PRINTS" id="PR00368">
    <property type="entry name" value="FADPNR"/>
</dbReference>
<dbReference type="GO" id="GO:0050660">
    <property type="term" value="F:flavin adenine dinucleotide binding"/>
    <property type="evidence" value="ECO:0007669"/>
    <property type="project" value="TreeGrafter"/>
</dbReference>
<dbReference type="EMBL" id="VSSQ01003726">
    <property type="protein sequence ID" value="MPM22062.1"/>
    <property type="molecule type" value="Genomic_DNA"/>
</dbReference>
<comment type="caution">
    <text evidence="11">The sequence shown here is derived from an EMBL/GenBank/DDBJ whole genome shotgun (WGS) entry which is preliminary data.</text>
</comment>
<feature type="domain" description="Pyridine nucleotide-disulphide oxidoreductase dimerisation" evidence="9">
    <location>
        <begin position="311"/>
        <end position="419"/>
    </location>
</feature>
<name>A0A644Y0M0_9ZZZZ</name>
<evidence type="ECO:0000259" key="10">
    <source>
        <dbReference type="Pfam" id="PF07992"/>
    </source>
</evidence>
<keyword evidence="7" id="KW-1015">Disulfide bond</keyword>
<protein>
    <submittedName>
        <fullName evidence="11">Dihydrolipoyl dehydrogenase</fullName>
        <ecNumber evidence="11">1.8.1.4</ecNumber>
    </submittedName>
</protein>
<dbReference type="Pfam" id="PF07992">
    <property type="entry name" value="Pyr_redox_2"/>
    <property type="match status" value="1"/>
</dbReference>
<comment type="cofactor">
    <cofactor evidence="1">
        <name>FAD</name>
        <dbReference type="ChEBI" id="CHEBI:57692"/>
    </cofactor>
</comment>
<evidence type="ECO:0000256" key="6">
    <source>
        <dbReference type="ARBA" id="ARBA00023027"/>
    </source>
</evidence>
<dbReference type="SUPFAM" id="SSF55424">
    <property type="entry name" value="FAD/NAD-linked reductases, dimerisation (C-terminal) domain"/>
    <property type="match status" value="1"/>
</dbReference>
<dbReference type="Pfam" id="PF02852">
    <property type="entry name" value="Pyr_redox_dim"/>
    <property type="match status" value="1"/>
</dbReference>
<dbReference type="InterPro" id="IPR023753">
    <property type="entry name" value="FAD/NAD-binding_dom"/>
</dbReference>
<accession>A0A644Y0M0</accession>
<evidence type="ECO:0000256" key="1">
    <source>
        <dbReference type="ARBA" id="ARBA00001974"/>
    </source>
</evidence>
<evidence type="ECO:0000259" key="9">
    <source>
        <dbReference type="Pfam" id="PF02852"/>
    </source>
</evidence>
<keyword evidence="6" id="KW-0520">NAD</keyword>
<dbReference type="GO" id="GO:0006103">
    <property type="term" value="P:2-oxoglutarate metabolic process"/>
    <property type="evidence" value="ECO:0007669"/>
    <property type="project" value="TreeGrafter"/>
</dbReference>
<keyword evidence="4" id="KW-0274">FAD</keyword>
<evidence type="ECO:0000256" key="8">
    <source>
        <dbReference type="ARBA" id="ARBA00023284"/>
    </source>
</evidence>
<dbReference type="PRINTS" id="PR00411">
    <property type="entry name" value="PNDRDTASEI"/>
</dbReference>
<dbReference type="PROSITE" id="PS00076">
    <property type="entry name" value="PYRIDINE_REDOX_1"/>
    <property type="match status" value="1"/>
</dbReference>
<dbReference type="GO" id="GO:0004148">
    <property type="term" value="F:dihydrolipoyl dehydrogenase (NADH) activity"/>
    <property type="evidence" value="ECO:0007669"/>
    <property type="project" value="UniProtKB-EC"/>
</dbReference>
<evidence type="ECO:0000256" key="7">
    <source>
        <dbReference type="ARBA" id="ARBA00023157"/>
    </source>
</evidence>
<dbReference type="SUPFAM" id="SSF51905">
    <property type="entry name" value="FAD/NAD(P)-binding domain"/>
    <property type="match status" value="1"/>
</dbReference>
<dbReference type="InterPro" id="IPR016156">
    <property type="entry name" value="FAD/NAD-linked_Rdtase_dimer_sf"/>
</dbReference>
<evidence type="ECO:0000256" key="4">
    <source>
        <dbReference type="ARBA" id="ARBA00022827"/>
    </source>
</evidence>
<keyword evidence="8" id="KW-0676">Redox-active center</keyword>
<proteinExistence type="inferred from homology"/>
<dbReference type="InterPro" id="IPR036188">
    <property type="entry name" value="FAD/NAD-bd_sf"/>
</dbReference>
<evidence type="ECO:0000256" key="3">
    <source>
        <dbReference type="ARBA" id="ARBA00022630"/>
    </source>
</evidence>
<dbReference type="InterPro" id="IPR012999">
    <property type="entry name" value="Pyr_OxRdtase_I_AS"/>
</dbReference>
<feature type="domain" description="FAD/NAD(P)-binding" evidence="10">
    <location>
        <begin position="7"/>
        <end position="292"/>
    </location>
</feature>
<evidence type="ECO:0000313" key="11">
    <source>
        <dbReference type="EMBL" id="MPM22062.1"/>
    </source>
</evidence>
<dbReference type="Gene3D" id="3.50.50.60">
    <property type="entry name" value="FAD/NAD(P)-binding domain"/>
    <property type="match status" value="2"/>
</dbReference>
<evidence type="ECO:0000256" key="2">
    <source>
        <dbReference type="ARBA" id="ARBA00007532"/>
    </source>
</evidence>
<gene>
    <name evidence="11" type="primary">pdhD_11</name>
    <name evidence="11" type="ORF">SDC9_68512</name>
</gene>
<keyword evidence="3" id="KW-0285">Flavoprotein</keyword>
<keyword evidence="5 11" id="KW-0560">Oxidoreductase</keyword>
<dbReference type="PANTHER" id="PTHR22912:SF217">
    <property type="entry name" value="DIHYDROLIPOYL DEHYDROGENASE"/>
    <property type="match status" value="1"/>
</dbReference>
<dbReference type="InterPro" id="IPR050151">
    <property type="entry name" value="Class-I_Pyr_Nuc-Dis_Oxidored"/>
</dbReference>
<organism evidence="11">
    <name type="scientific">bioreactor metagenome</name>
    <dbReference type="NCBI Taxonomy" id="1076179"/>
    <lineage>
        <taxon>unclassified sequences</taxon>
        <taxon>metagenomes</taxon>
        <taxon>ecological metagenomes</taxon>
    </lineage>
</organism>
<dbReference type="AlphaFoldDB" id="A0A644Y0M0"/>
<reference evidence="11" key="1">
    <citation type="submission" date="2019-08" db="EMBL/GenBank/DDBJ databases">
        <authorList>
            <person name="Kucharzyk K."/>
            <person name="Murdoch R.W."/>
            <person name="Higgins S."/>
            <person name="Loffler F."/>
        </authorList>
    </citation>
    <scope>NUCLEOTIDE SEQUENCE</scope>
</reference>
<dbReference type="FunFam" id="3.30.390.30:FF:000001">
    <property type="entry name" value="Dihydrolipoyl dehydrogenase"/>
    <property type="match status" value="1"/>
</dbReference>
<dbReference type="Gene3D" id="3.30.390.30">
    <property type="match status" value="1"/>
</dbReference>
<sequence>MEERNIGGVCLNEGCIPTKTLLHSAKLFDYCKDGKKYGFTCENPSLDHAAVMARKDKVVRKLVAGVSSALKKHQVEVKRARGTIAGSSPEGILITADGETHAGKSLVIATGSQPVLPPIPGLRLALERGFALTSRELLSLKVLPGSLVIIGGGVIGLEMAAYFAIAGCKVTVVELLGKIAGEMDTEISALLQKSLEAKGIAFHLGARAAALADGCVMMEQRGETIELPCDKVLLCVGRKASTAEIGLETLGVAADRGNITVDDRCLTNIPNVYAVGDCNGKSMLAHTAYRQAEVAVNTILKREDCMSYRAVPSVVYTNPEVASVGLTREAARRAGLETADITLPMNFAGRYVAENERGEGICKLVFDKNRRTLIGAHIIGGPASEFILSCGILIETELPLERMKKLIFPHPTVCEILREGIFQIEL</sequence>
<comment type="similarity">
    <text evidence="2">Belongs to the class-I pyridine nucleotide-disulfide oxidoreductase family.</text>
</comment>
<dbReference type="EC" id="1.8.1.4" evidence="11"/>